<gene>
    <name evidence="2" type="ORF">BXZ70DRAFT_1012459</name>
</gene>
<evidence type="ECO:0000313" key="3">
    <source>
        <dbReference type="Proteomes" id="UP000813824"/>
    </source>
</evidence>
<dbReference type="OrthoDB" id="3218112at2759"/>
<name>A0A8K0XKC7_9AGAR</name>
<evidence type="ECO:0000313" key="2">
    <source>
        <dbReference type="EMBL" id="KAH8080701.1"/>
    </source>
</evidence>
<dbReference type="InterPro" id="IPR000210">
    <property type="entry name" value="BTB/POZ_dom"/>
</dbReference>
<dbReference type="Gene3D" id="3.30.710.10">
    <property type="entry name" value="Potassium Channel Kv1.1, Chain A"/>
    <property type="match status" value="1"/>
</dbReference>
<dbReference type="EMBL" id="JAEVFJ010000053">
    <property type="protein sequence ID" value="KAH8080701.1"/>
    <property type="molecule type" value="Genomic_DNA"/>
</dbReference>
<reference evidence="2" key="1">
    <citation type="journal article" date="2021" name="New Phytol.">
        <title>Evolutionary innovations through gain and loss of genes in the ectomycorrhizal Boletales.</title>
        <authorList>
            <person name="Wu G."/>
            <person name="Miyauchi S."/>
            <person name="Morin E."/>
            <person name="Kuo A."/>
            <person name="Drula E."/>
            <person name="Varga T."/>
            <person name="Kohler A."/>
            <person name="Feng B."/>
            <person name="Cao Y."/>
            <person name="Lipzen A."/>
            <person name="Daum C."/>
            <person name="Hundley H."/>
            <person name="Pangilinan J."/>
            <person name="Johnson J."/>
            <person name="Barry K."/>
            <person name="LaButti K."/>
            <person name="Ng V."/>
            <person name="Ahrendt S."/>
            <person name="Min B."/>
            <person name="Choi I.G."/>
            <person name="Park H."/>
            <person name="Plett J.M."/>
            <person name="Magnuson J."/>
            <person name="Spatafora J.W."/>
            <person name="Nagy L.G."/>
            <person name="Henrissat B."/>
            <person name="Grigoriev I.V."/>
            <person name="Yang Z.L."/>
            <person name="Xu J."/>
            <person name="Martin F.M."/>
        </authorList>
    </citation>
    <scope>NUCLEOTIDE SEQUENCE</scope>
    <source>
        <strain evidence="2">KKN 215</strain>
    </source>
</reference>
<protein>
    <recommendedName>
        <fullName evidence="1">BTB domain-containing protein</fullName>
    </recommendedName>
</protein>
<dbReference type="SMART" id="SM00225">
    <property type="entry name" value="BTB"/>
    <property type="match status" value="1"/>
</dbReference>
<dbReference type="Pfam" id="PF00651">
    <property type="entry name" value="BTB"/>
    <property type="match status" value="1"/>
</dbReference>
<evidence type="ECO:0000259" key="1">
    <source>
        <dbReference type="PROSITE" id="PS50097"/>
    </source>
</evidence>
<dbReference type="InterPro" id="IPR011333">
    <property type="entry name" value="SKP1/BTB/POZ_sf"/>
</dbReference>
<dbReference type="PROSITE" id="PS50097">
    <property type="entry name" value="BTB"/>
    <property type="match status" value="1"/>
</dbReference>
<sequence length="362" mass="40926">MDSSGTPVRKRPRQDVVVKPDPDRDVEIVDYQNHPTLYFEDGNTILSCASTLFCVHRTIVSKHSPVLKILVESNARMLRGLKHIVMKETADDVEALLNVIYEGLRIDIPNITVESAPLISNVLRMCTKYKIDRPCAEILQHIKNEWPSDLKEHDAKMLARRLKESRHVAYISQNGVQVANPHFDPNAEAEEDLIIHPGSVIALLRECHYDSSELLAPLFYALTRGTWQFGGAAVGHHVAPLSHADIERVIVGVERLRMHHADFASQVPTLAMDHPAAAERVRCEGGVRLYWSNTLAPTLLKATKGVRQPIEDWLSMADQARTTGMLSVRQICPACAKLVVAEMERRREVLWNEMPRYFELEQ</sequence>
<organism evidence="2 3">
    <name type="scientific">Cristinia sonorae</name>
    <dbReference type="NCBI Taxonomy" id="1940300"/>
    <lineage>
        <taxon>Eukaryota</taxon>
        <taxon>Fungi</taxon>
        <taxon>Dikarya</taxon>
        <taxon>Basidiomycota</taxon>
        <taxon>Agaricomycotina</taxon>
        <taxon>Agaricomycetes</taxon>
        <taxon>Agaricomycetidae</taxon>
        <taxon>Agaricales</taxon>
        <taxon>Pleurotineae</taxon>
        <taxon>Stephanosporaceae</taxon>
        <taxon>Cristinia</taxon>
    </lineage>
</organism>
<dbReference type="Proteomes" id="UP000813824">
    <property type="component" value="Unassembled WGS sequence"/>
</dbReference>
<dbReference type="SUPFAM" id="SSF54695">
    <property type="entry name" value="POZ domain"/>
    <property type="match status" value="1"/>
</dbReference>
<accession>A0A8K0XKC7</accession>
<dbReference type="AlphaFoldDB" id="A0A8K0XKC7"/>
<comment type="caution">
    <text evidence="2">The sequence shown here is derived from an EMBL/GenBank/DDBJ whole genome shotgun (WGS) entry which is preliminary data.</text>
</comment>
<proteinExistence type="predicted"/>
<feature type="domain" description="BTB" evidence="1">
    <location>
        <begin position="42"/>
        <end position="103"/>
    </location>
</feature>
<keyword evidence="3" id="KW-1185">Reference proteome</keyword>
<dbReference type="CDD" id="cd18186">
    <property type="entry name" value="BTB_POZ_ZBTB_KLHL-like"/>
    <property type="match status" value="1"/>
</dbReference>